<keyword evidence="1" id="KW-0812">Transmembrane</keyword>
<feature type="transmembrane region" description="Helical" evidence="1">
    <location>
        <begin position="20"/>
        <end position="37"/>
    </location>
</feature>
<dbReference type="AlphaFoldDB" id="A0A2V0PI70"/>
<dbReference type="PANTHER" id="PTHR21377">
    <property type="entry name" value="PROTEIN FAM210B, MITOCHONDRIAL"/>
    <property type="match status" value="1"/>
</dbReference>
<reference evidence="3 4" key="1">
    <citation type="journal article" date="2018" name="Sci. Rep.">
        <title>Raphidocelis subcapitata (=Pseudokirchneriella subcapitata) provides an insight into genome evolution and environmental adaptations in the Sphaeropleales.</title>
        <authorList>
            <person name="Suzuki S."/>
            <person name="Yamaguchi H."/>
            <person name="Nakajima N."/>
            <person name="Kawachi M."/>
        </authorList>
    </citation>
    <scope>NUCLEOTIDE SEQUENCE [LARGE SCALE GENOMIC DNA]</scope>
    <source>
        <strain evidence="3 4">NIES-35</strain>
    </source>
</reference>
<feature type="domain" description="DUF1279" evidence="2">
    <location>
        <begin position="6"/>
        <end position="95"/>
    </location>
</feature>
<dbReference type="EMBL" id="BDRX01000151">
    <property type="protein sequence ID" value="GBF99259.1"/>
    <property type="molecule type" value="Genomic_DNA"/>
</dbReference>
<keyword evidence="1" id="KW-0472">Membrane</keyword>
<dbReference type="Pfam" id="PF06916">
    <property type="entry name" value="FAM210A-B_dom"/>
    <property type="match status" value="1"/>
</dbReference>
<keyword evidence="1" id="KW-1133">Transmembrane helix</keyword>
<dbReference type="FunCoup" id="A0A2V0PI70">
    <property type="interactions" value="71"/>
</dbReference>
<evidence type="ECO:0000313" key="3">
    <source>
        <dbReference type="EMBL" id="GBF99259.1"/>
    </source>
</evidence>
<dbReference type="InParanoid" id="A0A2V0PI70"/>
<accession>A0A2V0PI70</accession>
<keyword evidence="4" id="KW-1185">Reference proteome</keyword>
<sequence>MWDLARAKQVLKTYGRAGAVTYLGLSSMVTTGFYIAIKNNVDVKKLVGIKDEPDAEPSRFQKLLLGPGSHVLLAVMCSKAMIPVKLPVAVALTPYVHRLEKRLLQRIAAFRE</sequence>
<comment type="caution">
    <text evidence="3">The sequence shown here is derived from an EMBL/GenBank/DDBJ whole genome shotgun (WGS) entry which is preliminary data.</text>
</comment>
<name>A0A2V0PI70_9CHLO</name>
<dbReference type="GO" id="GO:0005739">
    <property type="term" value="C:mitochondrion"/>
    <property type="evidence" value="ECO:0007669"/>
    <property type="project" value="TreeGrafter"/>
</dbReference>
<dbReference type="STRING" id="307507.A0A2V0PI70"/>
<evidence type="ECO:0000313" key="4">
    <source>
        <dbReference type="Proteomes" id="UP000247498"/>
    </source>
</evidence>
<dbReference type="Proteomes" id="UP000247498">
    <property type="component" value="Unassembled WGS sequence"/>
</dbReference>
<organism evidence="3 4">
    <name type="scientific">Raphidocelis subcapitata</name>
    <dbReference type="NCBI Taxonomy" id="307507"/>
    <lineage>
        <taxon>Eukaryota</taxon>
        <taxon>Viridiplantae</taxon>
        <taxon>Chlorophyta</taxon>
        <taxon>core chlorophytes</taxon>
        <taxon>Chlorophyceae</taxon>
        <taxon>CS clade</taxon>
        <taxon>Sphaeropleales</taxon>
        <taxon>Selenastraceae</taxon>
        <taxon>Raphidocelis</taxon>
    </lineage>
</organism>
<dbReference type="InterPro" id="IPR009688">
    <property type="entry name" value="FAM210A/B-like_dom"/>
</dbReference>
<dbReference type="OrthoDB" id="426386at2759"/>
<evidence type="ECO:0000259" key="2">
    <source>
        <dbReference type="Pfam" id="PF06916"/>
    </source>
</evidence>
<dbReference type="PANTHER" id="PTHR21377:SF0">
    <property type="entry name" value="PROTEIN FAM210B, MITOCHONDRIAL"/>
    <property type="match status" value="1"/>
</dbReference>
<evidence type="ECO:0000256" key="1">
    <source>
        <dbReference type="SAM" id="Phobius"/>
    </source>
</evidence>
<proteinExistence type="predicted"/>
<gene>
    <name evidence="3" type="ORF">Rsub_11784</name>
</gene>
<protein>
    <recommendedName>
        <fullName evidence="2">DUF1279 domain-containing protein</fullName>
    </recommendedName>
</protein>
<dbReference type="InterPro" id="IPR045866">
    <property type="entry name" value="FAM210A/B-like"/>
</dbReference>